<evidence type="ECO:0000313" key="3">
    <source>
        <dbReference type="Proteomes" id="UP000185221"/>
    </source>
</evidence>
<dbReference type="Gene3D" id="3.60.21.10">
    <property type="match status" value="1"/>
</dbReference>
<dbReference type="PANTHER" id="PTHR43143">
    <property type="entry name" value="METALLOPHOSPHOESTERASE, CALCINEURIN SUPERFAMILY"/>
    <property type="match status" value="1"/>
</dbReference>
<accession>A0A1N6D8B7</accession>
<feature type="domain" description="Calcineurin-like phosphoesterase" evidence="1">
    <location>
        <begin position="36"/>
        <end position="210"/>
    </location>
</feature>
<dbReference type="EMBL" id="FSRC01000001">
    <property type="protein sequence ID" value="SIN67029.1"/>
    <property type="molecule type" value="Genomic_DNA"/>
</dbReference>
<dbReference type="OrthoDB" id="9816081at2"/>
<dbReference type="RefSeq" id="WP_074223215.1">
    <property type="nucleotide sequence ID" value="NZ_FSRC01000001.1"/>
</dbReference>
<dbReference type="GO" id="GO:0016787">
    <property type="term" value="F:hydrolase activity"/>
    <property type="evidence" value="ECO:0007669"/>
    <property type="project" value="InterPro"/>
</dbReference>
<proteinExistence type="predicted"/>
<dbReference type="SUPFAM" id="SSF56300">
    <property type="entry name" value="Metallo-dependent phosphatases"/>
    <property type="match status" value="1"/>
</dbReference>
<evidence type="ECO:0000313" key="2">
    <source>
        <dbReference type="EMBL" id="SIN67029.1"/>
    </source>
</evidence>
<dbReference type="STRING" id="226505.SAMN05444394_0466"/>
<dbReference type="InterPro" id="IPR051918">
    <property type="entry name" value="STPP_CPPED1"/>
</dbReference>
<organism evidence="2 3">
    <name type="scientific">Algoriphagus halophilus</name>
    <dbReference type="NCBI Taxonomy" id="226505"/>
    <lineage>
        <taxon>Bacteria</taxon>
        <taxon>Pseudomonadati</taxon>
        <taxon>Bacteroidota</taxon>
        <taxon>Cytophagia</taxon>
        <taxon>Cytophagales</taxon>
        <taxon>Cyclobacteriaceae</taxon>
        <taxon>Algoriphagus</taxon>
    </lineage>
</organism>
<evidence type="ECO:0000259" key="1">
    <source>
        <dbReference type="Pfam" id="PF00149"/>
    </source>
</evidence>
<sequence length="268" mass="30791">MQRRPFLQKLTLFSTAVLSIPLDSLSKTIQNEPKKLRFIVASDGHFGQPNTDYIQTHSVLMESINQEEQVDFVVFNGDLVHDDPNFLPQVKMYYDSLKSPYYVTRGNHDRVANGEWENIWGYQENHSFQTKDGSVVILLNCSNQAGEYLCGDVTYLKSKLEEYRTLSHVFVFIHISQNDWTRHGVKCDELLETISNYSNVKAVFHGHDHDVDGIMINRGKPYLWDGHFGGSWGNPFHTYRVVEILEDGKTITYLKTVKDGMVLNGHSL</sequence>
<protein>
    <submittedName>
        <fullName evidence="2">3',5'-cyclic AMP phosphodiesterase CpdA</fullName>
    </submittedName>
</protein>
<dbReference type="PANTHER" id="PTHR43143:SF1">
    <property type="entry name" value="SERINE_THREONINE-PROTEIN PHOSPHATASE CPPED1"/>
    <property type="match status" value="1"/>
</dbReference>
<dbReference type="AlphaFoldDB" id="A0A1N6D8B7"/>
<dbReference type="Pfam" id="PF00149">
    <property type="entry name" value="Metallophos"/>
    <property type="match status" value="1"/>
</dbReference>
<dbReference type="InterPro" id="IPR004843">
    <property type="entry name" value="Calcineurin-like_PHP"/>
</dbReference>
<dbReference type="InterPro" id="IPR029052">
    <property type="entry name" value="Metallo-depent_PP-like"/>
</dbReference>
<name>A0A1N6D8B7_9BACT</name>
<reference evidence="3" key="1">
    <citation type="submission" date="2016-11" db="EMBL/GenBank/DDBJ databases">
        <authorList>
            <person name="Varghese N."/>
            <person name="Submissions S."/>
        </authorList>
    </citation>
    <scope>NUCLEOTIDE SEQUENCE [LARGE SCALE GENOMIC DNA]</scope>
    <source>
        <strain evidence="3">DSM 15292</strain>
    </source>
</reference>
<dbReference type="Proteomes" id="UP000185221">
    <property type="component" value="Unassembled WGS sequence"/>
</dbReference>
<keyword evidence="3" id="KW-1185">Reference proteome</keyword>
<gene>
    <name evidence="2" type="ORF">SAMN05444394_0466</name>
</gene>